<name>A0ABQ9GPT2_9NEOP</name>
<keyword evidence="2" id="KW-1185">Reference proteome</keyword>
<gene>
    <name evidence="1" type="ORF">PR048_024852</name>
</gene>
<evidence type="ECO:0000313" key="1">
    <source>
        <dbReference type="EMBL" id="KAJ8874012.1"/>
    </source>
</evidence>
<comment type="caution">
    <text evidence="1">The sequence shown here is derived from an EMBL/GenBank/DDBJ whole genome shotgun (WGS) entry which is preliminary data.</text>
</comment>
<evidence type="ECO:0000313" key="2">
    <source>
        <dbReference type="Proteomes" id="UP001159363"/>
    </source>
</evidence>
<accession>A0ABQ9GPT2</accession>
<proteinExistence type="predicted"/>
<organism evidence="1 2">
    <name type="scientific">Dryococelus australis</name>
    <dbReference type="NCBI Taxonomy" id="614101"/>
    <lineage>
        <taxon>Eukaryota</taxon>
        <taxon>Metazoa</taxon>
        <taxon>Ecdysozoa</taxon>
        <taxon>Arthropoda</taxon>
        <taxon>Hexapoda</taxon>
        <taxon>Insecta</taxon>
        <taxon>Pterygota</taxon>
        <taxon>Neoptera</taxon>
        <taxon>Polyneoptera</taxon>
        <taxon>Phasmatodea</taxon>
        <taxon>Verophasmatodea</taxon>
        <taxon>Anareolatae</taxon>
        <taxon>Phasmatidae</taxon>
        <taxon>Eurycanthinae</taxon>
        <taxon>Dryococelus</taxon>
    </lineage>
</organism>
<dbReference type="Proteomes" id="UP001159363">
    <property type="component" value="Chromosome 9"/>
</dbReference>
<dbReference type="EMBL" id="JARBHB010000010">
    <property type="protein sequence ID" value="KAJ8874012.1"/>
    <property type="molecule type" value="Genomic_DNA"/>
</dbReference>
<sequence>MVNSGNYFFSVVAYFTGRGTFSVPVRICTGSSSDICQRGRRLAYSPSTKAIWVQSPAGSLRIFACGIRAGRCRWSAGFLGDLPFPRATTFRHCSILTSITLIGSQDINVKNRPNFFTRSLIFQRLISKVLTLLRQRLGTAEDWRNGTPPPFSQNPNLAHQQMPITRVSGQRDKLSTRDNIVRRKTSRANSLAAHNQSLYPNIVLC</sequence>
<protein>
    <submittedName>
        <fullName evidence="1">Uncharacterized protein</fullName>
    </submittedName>
</protein>
<reference evidence="1 2" key="1">
    <citation type="submission" date="2023-02" db="EMBL/GenBank/DDBJ databases">
        <title>LHISI_Scaffold_Assembly.</title>
        <authorList>
            <person name="Stuart O.P."/>
            <person name="Cleave R."/>
            <person name="Magrath M.J.L."/>
            <person name="Mikheyev A.S."/>
        </authorList>
    </citation>
    <scope>NUCLEOTIDE SEQUENCE [LARGE SCALE GENOMIC DNA]</scope>
    <source>
        <strain evidence="1">Daus_M_001</strain>
        <tissue evidence="1">Leg muscle</tissue>
    </source>
</reference>